<protein>
    <recommendedName>
        <fullName evidence="5">SUEL-type lectin domain-containing protein</fullName>
    </recommendedName>
</protein>
<dbReference type="PROSITE" id="PS50228">
    <property type="entry name" value="SUEL_LECTIN"/>
    <property type="match status" value="1"/>
</dbReference>
<keyword evidence="4" id="KW-0812">Transmembrane</keyword>
<feature type="region of interest" description="Disordered" evidence="3">
    <location>
        <begin position="1"/>
        <end position="76"/>
    </location>
</feature>
<dbReference type="PANTHER" id="PTHR24104:SF50">
    <property type="entry name" value="SMP-30_GLUCONOLACTONASE_LRE-LIKE REGION DOMAIN-CONTAINING PROTEIN"/>
    <property type="match status" value="1"/>
</dbReference>
<evidence type="ECO:0000256" key="4">
    <source>
        <dbReference type="SAM" id="Phobius"/>
    </source>
</evidence>
<dbReference type="EMBL" id="GG666507">
    <property type="protein sequence ID" value="EEN61261.1"/>
    <property type="molecule type" value="Genomic_DNA"/>
</dbReference>
<organism>
    <name type="scientific">Branchiostoma floridae</name>
    <name type="common">Florida lancelet</name>
    <name type="synonym">Amphioxus</name>
    <dbReference type="NCBI Taxonomy" id="7739"/>
    <lineage>
        <taxon>Eukaryota</taxon>
        <taxon>Metazoa</taxon>
        <taxon>Chordata</taxon>
        <taxon>Cephalochordata</taxon>
        <taxon>Leptocardii</taxon>
        <taxon>Amphioxiformes</taxon>
        <taxon>Branchiostomatidae</taxon>
        <taxon>Branchiostoma</taxon>
    </lineage>
</organism>
<feature type="transmembrane region" description="Helical" evidence="4">
    <location>
        <begin position="217"/>
        <end position="239"/>
    </location>
</feature>
<dbReference type="eggNOG" id="KOG2177">
    <property type="taxonomic scope" value="Eukaryota"/>
</dbReference>
<dbReference type="InterPro" id="IPR001258">
    <property type="entry name" value="NHL_repeat"/>
</dbReference>
<dbReference type="InterPro" id="IPR000922">
    <property type="entry name" value="Lectin_gal-bd_dom"/>
</dbReference>
<sequence>MSQEIEQEINPIYVTNHGESDGLESSLQNENNPDPNYVAGNEPVRMSSRTRQPDTTIDHHHHTAENSDIPTGDTDIYSVSDGNNTEESAMYTASAENDGEANDVGHIDEESMSWKKAVQFLSTSTPKQVLTDPIMTLQMIVLMVVPGMMTSLKDHHKMQSSNTMGGANDDSKKNTGVDTYGADIPQQASDDNSHDPDAHRLRNPLVAKIFGGYIYRWFAALAVFLILSIVVGAITAVFVRGVYHNIQYTQTASPIQNINICSTFSVPELTRAPKANIGSSDGNGQPTSGSINGTDPSSLGSNHGTEPSSLGTTDGTSPPILEGNRGDKVPNPVSIKGIKPTVHIERACQRKTLRLSCAADRLLVIDGAFYGRRTKWGRCSCKLFRRCNTKCQGNYNRCQGLQSCSVPAINLNFGDPCPSTEKYLEVEYHCEEMKDMVTFGGAGKGPGQFLTTGGLAVSSSNEVFVADVKKKRIQVFNMKGIFLRSFSTRNMKPQDISIDSNDSLWVAMHRKPPKQPFYENAVTQYSKEGHVLATFKCSGNFLIYGIAIDKLSDKIILAMTRYSGRKRHAEAVWLSGTETTCNMSRFGWTKEGYLPQYVTVDKKGNIYIVHKVNDNVLKYDKNGVYLSRFGGRGSEAGKLFFPSGICVDSLGRIIVADRWNSRLEMFTPDGRHIRTAAYMSKPEHIAVGVDGQLVVANKDHFVTIFL</sequence>
<dbReference type="InterPro" id="IPR043159">
    <property type="entry name" value="Lectin_gal-bd_sf"/>
</dbReference>
<dbReference type="PANTHER" id="PTHR24104">
    <property type="entry name" value="E3 UBIQUITIN-PROTEIN LIGASE NHLRC1-RELATED"/>
    <property type="match status" value="1"/>
</dbReference>
<dbReference type="Gene3D" id="2.120.10.30">
    <property type="entry name" value="TolB, C-terminal domain"/>
    <property type="match status" value="1"/>
</dbReference>
<gene>
    <name evidence="6" type="ORF">BRAFLDRAFT_92275</name>
</gene>
<dbReference type="InterPro" id="IPR011042">
    <property type="entry name" value="6-blade_b-propeller_TolB-like"/>
</dbReference>
<proteinExistence type="predicted"/>
<dbReference type="InParanoid" id="C3YF17"/>
<dbReference type="SUPFAM" id="SSF101898">
    <property type="entry name" value="NHL repeat"/>
    <property type="match status" value="1"/>
</dbReference>
<evidence type="ECO:0000259" key="5">
    <source>
        <dbReference type="PROSITE" id="PS50228"/>
    </source>
</evidence>
<evidence type="ECO:0000313" key="6">
    <source>
        <dbReference type="EMBL" id="EEN61261.1"/>
    </source>
</evidence>
<evidence type="ECO:0000256" key="1">
    <source>
        <dbReference type="ARBA" id="ARBA00022737"/>
    </source>
</evidence>
<feature type="region of interest" description="Disordered" evidence="3">
    <location>
        <begin position="273"/>
        <end position="334"/>
    </location>
</feature>
<dbReference type="CDD" id="cd05819">
    <property type="entry name" value="NHL"/>
    <property type="match status" value="1"/>
</dbReference>
<dbReference type="GO" id="GO:0030246">
    <property type="term" value="F:carbohydrate binding"/>
    <property type="evidence" value="ECO:0007669"/>
    <property type="project" value="InterPro"/>
</dbReference>
<evidence type="ECO:0000256" key="3">
    <source>
        <dbReference type="SAM" id="MobiDB-lite"/>
    </source>
</evidence>
<feature type="domain" description="SUEL-type lectin" evidence="5">
    <location>
        <begin position="347"/>
        <end position="431"/>
    </location>
</feature>
<dbReference type="InterPro" id="IPR050952">
    <property type="entry name" value="TRIM-NHL_E3_ligases"/>
</dbReference>
<feature type="region of interest" description="Disordered" evidence="3">
    <location>
        <begin position="155"/>
        <end position="196"/>
    </location>
</feature>
<dbReference type="Pfam" id="PF01436">
    <property type="entry name" value="NHL"/>
    <property type="match status" value="1"/>
</dbReference>
<name>C3YF17_BRAFL</name>
<evidence type="ECO:0000256" key="2">
    <source>
        <dbReference type="PROSITE-ProRule" id="PRU00504"/>
    </source>
</evidence>
<reference evidence="6" key="1">
    <citation type="journal article" date="2008" name="Nature">
        <title>The amphioxus genome and the evolution of the chordate karyotype.</title>
        <authorList>
            <consortium name="US DOE Joint Genome Institute (JGI-PGF)"/>
            <person name="Putnam N.H."/>
            <person name="Butts T."/>
            <person name="Ferrier D.E.K."/>
            <person name="Furlong R.F."/>
            <person name="Hellsten U."/>
            <person name="Kawashima T."/>
            <person name="Robinson-Rechavi M."/>
            <person name="Shoguchi E."/>
            <person name="Terry A."/>
            <person name="Yu J.-K."/>
            <person name="Benito-Gutierrez E.L."/>
            <person name="Dubchak I."/>
            <person name="Garcia-Fernandez J."/>
            <person name="Gibson-Brown J.J."/>
            <person name="Grigoriev I.V."/>
            <person name="Horton A.C."/>
            <person name="de Jong P.J."/>
            <person name="Jurka J."/>
            <person name="Kapitonov V.V."/>
            <person name="Kohara Y."/>
            <person name="Kuroki Y."/>
            <person name="Lindquist E."/>
            <person name="Lucas S."/>
            <person name="Osoegawa K."/>
            <person name="Pennacchio L.A."/>
            <person name="Salamov A.A."/>
            <person name="Satou Y."/>
            <person name="Sauka-Spengler T."/>
            <person name="Schmutz J."/>
            <person name="Shin-I T."/>
            <person name="Toyoda A."/>
            <person name="Bronner-Fraser M."/>
            <person name="Fujiyama A."/>
            <person name="Holland L.Z."/>
            <person name="Holland P.W.H."/>
            <person name="Satoh N."/>
            <person name="Rokhsar D.S."/>
        </authorList>
    </citation>
    <scope>NUCLEOTIDE SEQUENCE [LARGE SCALE GENOMIC DNA]</scope>
    <source>
        <strain evidence="6">S238N-H82</strain>
        <tissue evidence="6">Testes</tissue>
    </source>
</reference>
<accession>C3YF17</accession>
<feature type="compositionally biased region" description="Polar residues" evidence="3">
    <location>
        <begin position="23"/>
        <end position="34"/>
    </location>
</feature>
<dbReference type="Gene3D" id="2.60.120.740">
    <property type="match status" value="1"/>
</dbReference>
<dbReference type="AlphaFoldDB" id="C3YF17"/>
<keyword evidence="1" id="KW-0677">Repeat</keyword>
<dbReference type="PROSITE" id="PS51125">
    <property type="entry name" value="NHL"/>
    <property type="match status" value="2"/>
</dbReference>
<dbReference type="CDD" id="cd22827">
    <property type="entry name" value="Gal_Rha_Lectin_SUL-I-like"/>
    <property type="match status" value="1"/>
</dbReference>
<feature type="repeat" description="NHL" evidence="2">
    <location>
        <begin position="626"/>
        <end position="669"/>
    </location>
</feature>
<dbReference type="Pfam" id="PF02140">
    <property type="entry name" value="SUEL_Lectin"/>
    <property type="match status" value="1"/>
</dbReference>
<feature type="compositionally biased region" description="Polar residues" evidence="3">
    <location>
        <begin position="277"/>
        <end position="316"/>
    </location>
</feature>
<feature type="repeat" description="NHL" evidence="2">
    <location>
        <begin position="439"/>
        <end position="479"/>
    </location>
</feature>
<keyword evidence="4" id="KW-0472">Membrane</keyword>
<keyword evidence="4" id="KW-1133">Transmembrane helix</keyword>